<dbReference type="AlphaFoldDB" id="B7GRI9"/>
<dbReference type="Proteomes" id="UP000001360">
    <property type="component" value="Chromosome"/>
</dbReference>
<accession>B7GRI9</accession>
<name>B7GRI9_BIFLS</name>
<gene>
    <name evidence="2" type="ordered locus">Blon_1331</name>
</gene>
<feature type="region of interest" description="Disordered" evidence="1">
    <location>
        <begin position="53"/>
        <end position="84"/>
    </location>
</feature>
<dbReference type="KEGG" id="bln:Blon_1331"/>
<evidence type="ECO:0000313" key="3">
    <source>
        <dbReference type="Proteomes" id="UP000001360"/>
    </source>
</evidence>
<reference evidence="2 3" key="1">
    <citation type="journal article" date="2008" name="Proc. Natl. Acad. Sci. U.S.A.">
        <title>The genome sequence of Bifidobacterium longum subsp. infantis reveals adaptations for milk utilization within the infant microbiome.</title>
        <authorList>
            <person name="Sela D.A."/>
            <person name="Chapman J."/>
            <person name="Adeuya A."/>
            <person name="Kim J.H."/>
            <person name="Chen F."/>
            <person name="Whitehead T.R."/>
            <person name="Lapidus A."/>
            <person name="Rokhsar D.S."/>
            <person name="Lebrilla C.B."/>
            <person name="German J.B."/>
            <person name="Price N.P."/>
            <person name="Richardson P.M."/>
            <person name="Mills D.A."/>
        </authorList>
    </citation>
    <scope>NUCLEOTIDE SEQUENCE [LARGE SCALE GENOMIC DNA]</scope>
    <source>
        <strain evidence="3">ATCC 15697 / DSM 20088 / JCM 1222 / NCTC 11817 / S12 [JGI]</strain>
    </source>
</reference>
<organism evidence="2 3">
    <name type="scientific">Bifidobacterium longum subsp. infantis (strain ATCC 15697 / DSM 20088 / JCM 1222 / NCTC 11817 / S12)</name>
    <dbReference type="NCBI Taxonomy" id="391904"/>
    <lineage>
        <taxon>Bacteria</taxon>
        <taxon>Bacillati</taxon>
        <taxon>Actinomycetota</taxon>
        <taxon>Actinomycetes</taxon>
        <taxon>Bifidobacteriales</taxon>
        <taxon>Bifidobacteriaceae</taxon>
        <taxon>Bifidobacterium</taxon>
    </lineage>
</organism>
<dbReference type="EMBL" id="CP001095">
    <property type="protein sequence ID" value="ACJ52419.1"/>
    <property type="molecule type" value="Genomic_DNA"/>
</dbReference>
<protein>
    <submittedName>
        <fullName evidence="2">Uncharacterized protein</fullName>
    </submittedName>
</protein>
<sequence length="116" mass="13668">MNHVESHRTHGHWLRPYRDRFGRLDVPVRQTHCGNPPMAGGRRGKLRRCLPAARQTGRCRTRAVRKRSAVRQKGKRMAMNVKQKDKEQVEYLRELVHDINESLERYGSDIPENKKD</sequence>
<evidence type="ECO:0000313" key="2">
    <source>
        <dbReference type="EMBL" id="ACJ52419.1"/>
    </source>
</evidence>
<evidence type="ECO:0000256" key="1">
    <source>
        <dbReference type="SAM" id="MobiDB-lite"/>
    </source>
</evidence>
<proteinExistence type="predicted"/>
<feature type="compositionally biased region" description="Basic residues" evidence="1">
    <location>
        <begin position="57"/>
        <end position="76"/>
    </location>
</feature>